<evidence type="ECO:0000313" key="2">
    <source>
        <dbReference type="Proteomes" id="UP001497444"/>
    </source>
</evidence>
<accession>A0ABP0W9S9</accession>
<gene>
    <name evidence="1" type="ORF">CSSPJE1EN1_LOCUS7573</name>
</gene>
<organism evidence="1 2">
    <name type="scientific">Sphagnum jensenii</name>
    <dbReference type="NCBI Taxonomy" id="128206"/>
    <lineage>
        <taxon>Eukaryota</taxon>
        <taxon>Viridiplantae</taxon>
        <taxon>Streptophyta</taxon>
        <taxon>Embryophyta</taxon>
        <taxon>Bryophyta</taxon>
        <taxon>Sphagnophytina</taxon>
        <taxon>Sphagnopsida</taxon>
        <taxon>Sphagnales</taxon>
        <taxon>Sphagnaceae</taxon>
        <taxon>Sphagnum</taxon>
    </lineage>
</organism>
<dbReference type="Proteomes" id="UP001497444">
    <property type="component" value="Chromosome 14"/>
</dbReference>
<dbReference type="EMBL" id="OZ020109">
    <property type="protein sequence ID" value="CAK9262095.1"/>
    <property type="molecule type" value="Genomic_DNA"/>
</dbReference>
<evidence type="ECO:0008006" key="3">
    <source>
        <dbReference type="Google" id="ProtNLM"/>
    </source>
</evidence>
<proteinExistence type="predicted"/>
<keyword evidence="2" id="KW-1185">Reference proteome</keyword>
<evidence type="ECO:0000313" key="1">
    <source>
        <dbReference type="EMBL" id="CAK9262095.1"/>
    </source>
</evidence>
<name>A0ABP0W9S9_9BRYO</name>
<protein>
    <recommendedName>
        <fullName evidence="3">Transposase</fullName>
    </recommendedName>
</protein>
<sequence>MHARVVSCDEFSEGMSHTALAIHRDFVNNVRLFISWKEDEVAVQVVDWQVVIKSDAASNYNEAKRMSSQFELDLCYCHRLSTCISYVLRKQTRVVGGVKQPTAYFFYEKSELVFDTIDDAKVLVTYMKKTLLNKKLNNKMKQDVAMRFDGLLIML</sequence>
<reference evidence="1" key="1">
    <citation type="submission" date="2024-02" db="EMBL/GenBank/DDBJ databases">
        <authorList>
            <consortium name="ELIXIR-Norway"/>
            <consortium name="Elixir Norway"/>
        </authorList>
    </citation>
    <scope>NUCLEOTIDE SEQUENCE</scope>
</reference>